<dbReference type="PROSITE" id="PS50931">
    <property type="entry name" value="HTH_LYSR"/>
    <property type="match status" value="1"/>
</dbReference>
<dbReference type="InterPro" id="IPR036390">
    <property type="entry name" value="WH_DNA-bd_sf"/>
</dbReference>
<evidence type="ECO:0000256" key="2">
    <source>
        <dbReference type="ARBA" id="ARBA00023015"/>
    </source>
</evidence>
<keyword evidence="8" id="KW-1185">Reference proteome</keyword>
<comment type="similarity">
    <text evidence="1">Belongs to the LysR transcriptional regulatory family.</text>
</comment>
<evidence type="ECO:0000256" key="3">
    <source>
        <dbReference type="ARBA" id="ARBA00023125"/>
    </source>
</evidence>
<keyword evidence="3" id="KW-0238">DNA-binding</keyword>
<keyword evidence="4" id="KW-0010">Activator</keyword>
<dbReference type="RefSeq" id="WP_211957906.1">
    <property type="nucleotide sequence ID" value="NZ_CAJPVI010000069.1"/>
</dbReference>
<dbReference type="PRINTS" id="PR00039">
    <property type="entry name" value="HTHLYSR"/>
</dbReference>
<name>A0ABN7Q9I9_9BURK</name>
<dbReference type="CDD" id="cd05466">
    <property type="entry name" value="PBP2_LTTR_substrate"/>
    <property type="match status" value="1"/>
</dbReference>
<organism evidence="7 8">
    <name type="scientific">Cupriavidus numazuensis</name>
    <dbReference type="NCBI Taxonomy" id="221992"/>
    <lineage>
        <taxon>Bacteria</taxon>
        <taxon>Pseudomonadati</taxon>
        <taxon>Pseudomonadota</taxon>
        <taxon>Betaproteobacteria</taxon>
        <taxon>Burkholderiales</taxon>
        <taxon>Burkholderiaceae</taxon>
        <taxon>Cupriavidus</taxon>
    </lineage>
</organism>
<dbReference type="EMBL" id="CAJPVI010000069">
    <property type="protein sequence ID" value="CAG2159984.1"/>
    <property type="molecule type" value="Genomic_DNA"/>
</dbReference>
<evidence type="ECO:0000313" key="7">
    <source>
        <dbReference type="EMBL" id="CAG2159984.1"/>
    </source>
</evidence>
<keyword evidence="2" id="KW-0805">Transcription regulation</keyword>
<dbReference type="Gene3D" id="3.40.190.290">
    <property type="match status" value="1"/>
</dbReference>
<evidence type="ECO:0000256" key="5">
    <source>
        <dbReference type="ARBA" id="ARBA00023163"/>
    </source>
</evidence>
<dbReference type="SUPFAM" id="SSF53850">
    <property type="entry name" value="Periplasmic binding protein-like II"/>
    <property type="match status" value="1"/>
</dbReference>
<dbReference type="InterPro" id="IPR036388">
    <property type="entry name" value="WH-like_DNA-bd_sf"/>
</dbReference>
<dbReference type="Proteomes" id="UP000672657">
    <property type="component" value="Unassembled WGS sequence"/>
</dbReference>
<dbReference type="Pfam" id="PF00126">
    <property type="entry name" value="HTH_1"/>
    <property type="match status" value="1"/>
</dbReference>
<gene>
    <name evidence="7" type="primary">gltR_6</name>
    <name evidence="7" type="ORF">LMG26411_07136</name>
</gene>
<evidence type="ECO:0000256" key="4">
    <source>
        <dbReference type="ARBA" id="ARBA00023159"/>
    </source>
</evidence>
<dbReference type="InterPro" id="IPR005119">
    <property type="entry name" value="LysR_subst-bd"/>
</dbReference>
<evidence type="ECO:0000313" key="8">
    <source>
        <dbReference type="Proteomes" id="UP000672657"/>
    </source>
</evidence>
<dbReference type="PANTHER" id="PTHR30293:SF0">
    <property type="entry name" value="NITROGEN ASSIMILATION REGULATORY PROTEIN NAC"/>
    <property type="match status" value="1"/>
</dbReference>
<feature type="domain" description="HTH lysR-type" evidence="6">
    <location>
        <begin position="1"/>
        <end position="58"/>
    </location>
</feature>
<accession>A0ABN7Q9I9</accession>
<keyword evidence="5" id="KW-0804">Transcription</keyword>
<sequence>MDLKQIQYFIALFEDGSVTRAARRLNIVQPALSMQIARLEEEFGQKLFERIPHGMVPTAAGRMMYRLFLPIVRDLTNARQQMLQREEQMAGRITIGMVASETESVLVGSLARFNARYPNVEVSVADGFSGALIDLVSAGQLDAAVVHRQRGRLALQMQSLHDEEMVLVTSAAHGPELPEAVELAKLPGVELVLPTKRHGLRVVLDTATQIEDVTLAPKFEIDILGTIVQFVEATRFATVLPRIVVQRAVEDGRLRSHAIVAPRIVRHLVCVSHPQRPLSTATEALIAIVAEEIRRVSGIGQL</sequence>
<protein>
    <submittedName>
        <fullName evidence="7">HTH-type transcriptional regulator GltR</fullName>
    </submittedName>
</protein>
<dbReference type="Pfam" id="PF03466">
    <property type="entry name" value="LysR_substrate"/>
    <property type="match status" value="1"/>
</dbReference>
<dbReference type="PANTHER" id="PTHR30293">
    <property type="entry name" value="TRANSCRIPTIONAL REGULATORY PROTEIN NAC-RELATED"/>
    <property type="match status" value="1"/>
</dbReference>
<comment type="caution">
    <text evidence="7">The sequence shown here is derived from an EMBL/GenBank/DDBJ whole genome shotgun (WGS) entry which is preliminary data.</text>
</comment>
<dbReference type="Gene3D" id="1.10.10.10">
    <property type="entry name" value="Winged helix-like DNA-binding domain superfamily/Winged helix DNA-binding domain"/>
    <property type="match status" value="1"/>
</dbReference>
<proteinExistence type="inferred from homology"/>
<dbReference type="InterPro" id="IPR000847">
    <property type="entry name" value="LysR_HTH_N"/>
</dbReference>
<evidence type="ECO:0000259" key="6">
    <source>
        <dbReference type="PROSITE" id="PS50931"/>
    </source>
</evidence>
<evidence type="ECO:0000256" key="1">
    <source>
        <dbReference type="ARBA" id="ARBA00009437"/>
    </source>
</evidence>
<dbReference type="SUPFAM" id="SSF46785">
    <property type="entry name" value="Winged helix' DNA-binding domain"/>
    <property type="match status" value="1"/>
</dbReference>
<reference evidence="7 8" key="1">
    <citation type="submission" date="2021-03" db="EMBL/GenBank/DDBJ databases">
        <authorList>
            <person name="Peeters C."/>
        </authorList>
    </citation>
    <scope>NUCLEOTIDE SEQUENCE [LARGE SCALE GENOMIC DNA]</scope>
    <source>
        <strain evidence="7 8">LMG 26411</strain>
    </source>
</reference>